<keyword evidence="5" id="KW-0325">Glycoprotein</keyword>
<evidence type="ECO:0000313" key="17">
    <source>
        <dbReference type="Proteomes" id="UP000026915"/>
    </source>
</evidence>
<dbReference type="SMART" id="SM00768">
    <property type="entry name" value="X8"/>
    <property type="match status" value="1"/>
</dbReference>
<keyword evidence="7 12" id="KW-0378">Hydrolase</keyword>
<accession>A0A061GPF8</accession>
<keyword evidence="14" id="KW-1133">Transmembrane helix</keyword>
<dbReference type="eggNOG" id="ENOG502QTAD">
    <property type="taxonomic scope" value="Eukaryota"/>
</dbReference>
<dbReference type="InterPro" id="IPR000490">
    <property type="entry name" value="Glyco_hydro_17"/>
</dbReference>
<sequence>MLHKPPTPPLSYNLLSLGSLKLNKNQRGKVFPLPSIAMTAIFLLLAIFLHLFTTTTALGVNYGMAADNLPSPSVVANFIKTQTIFDSVKMFDANPEVLRAFANTGISVTVTVGNGDIPALTNTVVARRWVAQHISPFYPQTKIKYICAGSEVLFSNITDWINNLVPAMRSLHYALVKAGIQDIKVTTSHALNIFRRETLPSLTRFMVGYDLSFFAPILQFHRRTKSPFMVNPYPYFSPDLSRRLNYALFKPNRGVYDKYTGKTYTNMFDALMDSTYSAMKALGYGDVEIVIGETGWPTQGDSSSPFATMDNSISYNGHVIKEILSGKGTPLMPNRRFETYMFALFNENQKPGPLAEKYWGLFKPDLSPIYNVGLLRHGQSVPTPTNPSPSTPAPSGKSYCVPQKEATYAQLQSNLDYACGQGIDCTPIQPGGLCYEPNTIQSHAAFAMNSYYRTKGQSYLSCDFAGTGQITAVDPSYINCHYL</sequence>
<evidence type="ECO:0000256" key="12">
    <source>
        <dbReference type="RuleBase" id="RU004336"/>
    </source>
</evidence>
<keyword evidence="5" id="KW-0449">Lipoprotein</keyword>
<dbReference type="Proteomes" id="UP000026915">
    <property type="component" value="Chromosome 9"/>
</dbReference>
<dbReference type="GO" id="GO:0005886">
    <property type="term" value="C:plasma membrane"/>
    <property type="evidence" value="ECO:0000318"/>
    <property type="project" value="GO_Central"/>
</dbReference>
<dbReference type="PANTHER" id="PTHR32227">
    <property type="entry name" value="GLUCAN ENDO-1,3-BETA-GLUCOSIDASE BG1-RELATED-RELATED"/>
    <property type="match status" value="1"/>
</dbReference>
<dbReference type="InterPro" id="IPR017853">
    <property type="entry name" value="GH"/>
</dbReference>
<keyword evidence="5" id="KW-0336">GPI-anchor</keyword>
<dbReference type="InterPro" id="IPR012946">
    <property type="entry name" value="X8"/>
</dbReference>
<feature type="domain" description="X8" evidence="15">
    <location>
        <begin position="398"/>
        <end position="482"/>
    </location>
</feature>
<keyword evidence="8" id="KW-0611">Plant defense</keyword>
<dbReference type="Pfam" id="PF00332">
    <property type="entry name" value="Glyco_hydro_17"/>
    <property type="match status" value="1"/>
</dbReference>
<evidence type="ECO:0000256" key="5">
    <source>
        <dbReference type="ARBA" id="ARBA00022622"/>
    </source>
</evidence>
<dbReference type="EMBL" id="CM001887">
    <property type="protein sequence ID" value="EOY31416.1"/>
    <property type="molecule type" value="Genomic_DNA"/>
</dbReference>
<organism evidence="16 17">
    <name type="scientific">Theobroma cacao</name>
    <name type="common">Cacao</name>
    <name type="synonym">Cocoa</name>
    <dbReference type="NCBI Taxonomy" id="3641"/>
    <lineage>
        <taxon>Eukaryota</taxon>
        <taxon>Viridiplantae</taxon>
        <taxon>Streptophyta</taxon>
        <taxon>Embryophyta</taxon>
        <taxon>Tracheophyta</taxon>
        <taxon>Spermatophyta</taxon>
        <taxon>Magnoliopsida</taxon>
        <taxon>eudicotyledons</taxon>
        <taxon>Gunneridae</taxon>
        <taxon>Pentapetalae</taxon>
        <taxon>rosids</taxon>
        <taxon>malvids</taxon>
        <taxon>Malvales</taxon>
        <taxon>Malvaceae</taxon>
        <taxon>Byttnerioideae</taxon>
        <taxon>Theobroma</taxon>
    </lineage>
</organism>
<reference evidence="16 17" key="1">
    <citation type="journal article" date="2013" name="Genome Biol.">
        <title>The genome sequence of the most widely cultivated cacao type and its use to identify candidate genes regulating pod color.</title>
        <authorList>
            <person name="Motamayor J.C."/>
            <person name="Mockaitis K."/>
            <person name="Schmutz J."/>
            <person name="Haiminen N."/>
            <person name="Iii D.L."/>
            <person name="Cornejo O."/>
            <person name="Findley S.D."/>
            <person name="Zheng P."/>
            <person name="Utro F."/>
            <person name="Royaert S."/>
            <person name="Saski C."/>
            <person name="Jenkins J."/>
            <person name="Podicheti R."/>
            <person name="Zhao M."/>
            <person name="Scheffler B.E."/>
            <person name="Stack J.C."/>
            <person name="Feltus F.A."/>
            <person name="Mustiga G.M."/>
            <person name="Amores F."/>
            <person name="Phillips W."/>
            <person name="Marelli J.P."/>
            <person name="May G.D."/>
            <person name="Shapiro H."/>
            <person name="Ma J."/>
            <person name="Bustamante C.D."/>
            <person name="Schnell R.J."/>
            <person name="Main D."/>
            <person name="Gilbert D."/>
            <person name="Parida L."/>
            <person name="Kuhn D.N."/>
        </authorList>
    </citation>
    <scope>NUCLEOTIDE SEQUENCE [LARGE SCALE GENOMIC DNA]</scope>
    <source>
        <strain evidence="17">cv. Matina 1-6</strain>
    </source>
</reference>
<dbReference type="AlphaFoldDB" id="A0A061GPF8"/>
<evidence type="ECO:0000256" key="11">
    <source>
        <dbReference type="RuleBase" id="RU004335"/>
    </source>
</evidence>
<evidence type="ECO:0000256" key="1">
    <source>
        <dbReference type="ARBA" id="ARBA00000382"/>
    </source>
</evidence>
<dbReference type="GO" id="GO:0006952">
    <property type="term" value="P:defense response"/>
    <property type="evidence" value="ECO:0007669"/>
    <property type="project" value="UniProtKB-KW"/>
</dbReference>
<dbReference type="GO" id="GO:0098552">
    <property type="term" value="C:side of membrane"/>
    <property type="evidence" value="ECO:0007669"/>
    <property type="project" value="UniProtKB-KW"/>
</dbReference>
<dbReference type="FunCoup" id="A0A061GPF8">
    <property type="interactions" value="1"/>
</dbReference>
<feature type="transmembrane region" description="Helical" evidence="14">
    <location>
        <begin position="30"/>
        <end position="52"/>
    </location>
</feature>
<dbReference type="GO" id="GO:0005975">
    <property type="term" value="P:carbohydrate metabolic process"/>
    <property type="evidence" value="ECO:0007669"/>
    <property type="project" value="InterPro"/>
</dbReference>
<keyword evidence="14" id="KW-0812">Transmembrane</keyword>
<evidence type="ECO:0000313" key="16">
    <source>
        <dbReference type="EMBL" id="EOY31416.1"/>
    </source>
</evidence>
<dbReference type="InParanoid" id="A0A061GPF8"/>
<comment type="catalytic activity">
    <reaction evidence="1">
        <text>Hydrolysis of (1-&gt;3)-beta-D-glucosidic linkages in (1-&gt;3)-beta-D-glucans.</text>
        <dbReference type="EC" id="3.2.1.39"/>
    </reaction>
</comment>
<feature type="region of interest" description="Disordered" evidence="13">
    <location>
        <begin position="378"/>
        <end position="398"/>
    </location>
</feature>
<comment type="similarity">
    <text evidence="3 11">Belongs to the glycosyl hydrolase 17 family.</text>
</comment>
<keyword evidence="10 12" id="KW-0326">Glycosidase</keyword>
<evidence type="ECO:0000256" key="6">
    <source>
        <dbReference type="ARBA" id="ARBA00022729"/>
    </source>
</evidence>
<gene>
    <name evidence="16" type="ORF">TCM_038357</name>
</gene>
<keyword evidence="6" id="KW-0732">Signal</keyword>
<evidence type="ECO:0000256" key="7">
    <source>
        <dbReference type="ARBA" id="ARBA00022801"/>
    </source>
</evidence>
<keyword evidence="17" id="KW-1185">Reference proteome</keyword>
<dbReference type="Pfam" id="PF07983">
    <property type="entry name" value="X8"/>
    <property type="match status" value="1"/>
</dbReference>
<evidence type="ECO:0000256" key="2">
    <source>
        <dbReference type="ARBA" id="ARBA00004609"/>
    </source>
</evidence>
<evidence type="ECO:0000256" key="13">
    <source>
        <dbReference type="SAM" id="MobiDB-lite"/>
    </source>
</evidence>
<evidence type="ECO:0000256" key="4">
    <source>
        <dbReference type="ARBA" id="ARBA00012780"/>
    </source>
</evidence>
<evidence type="ECO:0000256" key="14">
    <source>
        <dbReference type="SAM" id="Phobius"/>
    </source>
</evidence>
<evidence type="ECO:0000256" key="10">
    <source>
        <dbReference type="ARBA" id="ARBA00023295"/>
    </source>
</evidence>
<name>A0A061GPF8_THECC</name>
<keyword evidence="9" id="KW-1015">Disulfide bond</keyword>
<dbReference type="Gene3D" id="1.20.58.1040">
    <property type="match status" value="1"/>
</dbReference>
<evidence type="ECO:0000256" key="9">
    <source>
        <dbReference type="ARBA" id="ARBA00023157"/>
    </source>
</evidence>
<evidence type="ECO:0000259" key="15">
    <source>
        <dbReference type="SMART" id="SM00768"/>
    </source>
</evidence>
<keyword evidence="14" id="KW-0472">Membrane</keyword>
<dbReference type="STRING" id="3641.A0A061GPF8"/>
<comment type="subcellular location">
    <subcellularLocation>
        <location evidence="2">Cell membrane</location>
        <topology evidence="2">Lipid-anchor</topology>
        <topology evidence="2">GPI-anchor</topology>
    </subcellularLocation>
</comment>
<dbReference type="FunFam" id="1.20.58.1040:FF:000003">
    <property type="entry name" value="glucan endo-1,3-beta-glucosidase 7"/>
    <property type="match status" value="1"/>
</dbReference>
<dbReference type="SUPFAM" id="SSF51445">
    <property type="entry name" value="(Trans)glycosidases"/>
    <property type="match status" value="1"/>
</dbReference>
<evidence type="ECO:0000256" key="3">
    <source>
        <dbReference type="ARBA" id="ARBA00008773"/>
    </source>
</evidence>
<evidence type="ECO:0000256" key="8">
    <source>
        <dbReference type="ARBA" id="ARBA00022821"/>
    </source>
</evidence>
<proteinExistence type="inferred from homology"/>
<dbReference type="GO" id="GO:0042973">
    <property type="term" value="F:glucan endo-1,3-beta-D-glucosidase activity"/>
    <property type="evidence" value="ECO:0007669"/>
    <property type="project" value="UniProtKB-EC"/>
</dbReference>
<dbReference type="EC" id="3.2.1.39" evidence="4"/>
<dbReference type="InterPro" id="IPR044965">
    <property type="entry name" value="Glyco_hydro_17_plant"/>
</dbReference>
<dbReference type="FunFam" id="3.20.20.80:FF:000002">
    <property type="entry name" value="Glucan endo-1,3-beta-glucosidase 3"/>
    <property type="match status" value="1"/>
</dbReference>
<dbReference type="OMA" id="GIYDKYT"/>
<dbReference type="Gramene" id="EOY31416">
    <property type="protein sequence ID" value="EOY31416"/>
    <property type="gene ID" value="TCM_038357"/>
</dbReference>
<dbReference type="Gene3D" id="3.20.20.80">
    <property type="entry name" value="Glycosidases"/>
    <property type="match status" value="1"/>
</dbReference>
<protein>
    <recommendedName>
        <fullName evidence="4">glucan endo-1,3-beta-D-glucosidase</fullName>
        <ecNumber evidence="4">3.2.1.39</ecNumber>
    </recommendedName>
</protein>
<dbReference type="PROSITE" id="PS00587">
    <property type="entry name" value="GLYCOSYL_HYDROL_F17"/>
    <property type="match status" value="1"/>
</dbReference>